<dbReference type="AlphaFoldDB" id="A0AAT9FME1"/>
<dbReference type="Gene3D" id="3.40.50.1820">
    <property type="entry name" value="alpha/beta hydrolase"/>
    <property type="match status" value="1"/>
</dbReference>
<dbReference type="InterPro" id="IPR029058">
    <property type="entry name" value="AB_hydrolase_fold"/>
</dbReference>
<gene>
    <name evidence="2" type="ORF">NT6N_23220</name>
</gene>
<feature type="domain" description="AB hydrolase-1" evidence="1">
    <location>
        <begin position="286"/>
        <end position="551"/>
    </location>
</feature>
<dbReference type="EMBL" id="AP026866">
    <property type="protein sequence ID" value="BDS07282.1"/>
    <property type="molecule type" value="Genomic_DNA"/>
</dbReference>
<sequence>MMKTFLRTTTAVTGILLLTQCSDYAIRVMDRPVQPLPKSLESVHPKEASYQRYRQAYQLITQARAMTPDSPDKAVGLYLEAAEISTKSNLEDLLPLYNHAVARAADLLVGNPQLSEVSGHTERYRIEYPKISRAASKRGEMNLLEFKDVIPSDSLKLKGWDKRVVSPGVGAPMVANYVPNAKLSSKEDTFVHTNGLQLPVTVVVDFPGKGAARFRAIDSTVNQKIRFLGEERTLAKDLTAPMAVSLDKARERGLIEDIRGVFYPVRYQKNMGLYSTQKFDERKIPLILIHGLVSDPTTWSVTLNGLLEDPEISSRYQVYLFYYPTGLPIRRTGSALKQELIRLQRFYNDMGAGDVASRSVIIGHSMGGLLTSMQVRKFGDATWKRISNIPLTKSKLRKEVKADYTVLLETPFPSMLNRAVFIATPHRGSQMANGWIGRIVISLIQIPEKVLKLDPVDAARSLTALGRTILLDDDLSNGVRSLRNNNPALGLIRSSPIVSSIPYHSIIGDRGRGDTPDSSDGVVAYRSSHLEGAKSEVIVPSGHSAHANPKAIQELRRILHANLSRR</sequence>
<accession>A0AAT9FME1</accession>
<dbReference type="InterPro" id="IPR000073">
    <property type="entry name" value="AB_hydrolase_1"/>
</dbReference>
<evidence type="ECO:0000313" key="2">
    <source>
        <dbReference type="EMBL" id="BDS07282.1"/>
    </source>
</evidence>
<dbReference type="SUPFAM" id="SSF53474">
    <property type="entry name" value="alpha/beta-Hydrolases"/>
    <property type="match status" value="1"/>
</dbReference>
<dbReference type="Pfam" id="PF12697">
    <property type="entry name" value="Abhydrolase_6"/>
    <property type="match status" value="1"/>
</dbReference>
<proteinExistence type="predicted"/>
<dbReference type="KEGG" id="osu:NT6N_23220"/>
<organism evidence="2">
    <name type="scientific">Oceaniferula spumae</name>
    <dbReference type="NCBI Taxonomy" id="2979115"/>
    <lineage>
        <taxon>Bacteria</taxon>
        <taxon>Pseudomonadati</taxon>
        <taxon>Verrucomicrobiota</taxon>
        <taxon>Verrucomicrobiia</taxon>
        <taxon>Verrucomicrobiales</taxon>
        <taxon>Verrucomicrobiaceae</taxon>
        <taxon>Oceaniferula</taxon>
    </lineage>
</organism>
<reference evidence="2" key="1">
    <citation type="submission" date="2024-07" db="EMBL/GenBank/DDBJ databases">
        <title>Complete genome sequence of Verrucomicrobiaceae bacterium NT6N.</title>
        <authorList>
            <person name="Huang C."/>
            <person name="Takami H."/>
            <person name="Hamasaki K."/>
        </authorList>
    </citation>
    <scope>NUCLEOTIDE SEQUENCE</scope>
    <source>
        <strain evidence="2">NT6N</strain>
    </source>
</reference>
<evidence type="ECO:0000259" key="1">
    <source>
        <dbReference type="Pfam" id="PF12697"/>
    </source>
</evidence>
<name>A0AAT9FME1_9BACT</name>
<protein>
    <recommendedName>
        <fullName evidence="1">AB hydrolase-1 domain-containing protein</fullName>
    </recommendedName>
</protein>